<keyword evidence="3" id="KW-1185">Reference proteome</keyword>
<evidence type="ECO:0000313" key="2">
    <source>
        <dbReference type="EMBL" id="MBU7598693.1"/>
    </source>
</evidence>
<feature type="compositionally biased region" description="Basic and acidic residues" evidence="1">
    <location>
        <begin position="232"/>
        <end position="251"/>
    </location>
</feature>
<comment type="caution">
    <text evidence="2">The sequence shown here is derived from an EMBL/GenBank/DDBJ whole genome shotgun (WGS) entry which is preliminary data.</text>
</comment>
<dbReference type="AlphaFoldDB" id="A0A949JGW6"/>
<protein>
    <recommendedName>
        <fullName evidence="4">ATP-grasp domain-containing protein</fullName>
    </recommendedName>
</protein>
<dbReference type="Proteomes" id="UP000694501">
    <property type="component" value="Unassembled WGS sequence"/>
</dbReference>
<dbReference type="SUPFAM" id="SSF56059">
    <property type="entry name" value="Glutathione synthetase ATP-binding domain-like"/>
    <property type="match status" value="1"/>
</dbReference>
<dbReference type="RefSeq" id="WP_211041124.1">
    <property type="nucleotide sequence ID" value="NZ_JAELVF020000001.1"/>
</dbReference>
<evidence type="ECO:0000313" key="3">
    <source>
        <dbReference type="Proteomes" id="UP000694501"/>
    </source>
</evidence>
<name>A0A949JGW6_9ACTN</name>
<dbReference type="Gene3D" id="3.30.470.20">
    <property type="entry name" value="ATP-grasp fold, B domain"/>
    <property type="match status" value="1"/>
</dbReference>
<organism evidence="2 3">
    <name type="scientific">Streptomyces tardus</name>
    <dbReference type="NCBI Taxonomy" id="2780544"/>
    <lineage>
        <taxon>Bacteria</taxon>
        <taxon>Bacillati</taxon>
        <taxon>Actinomycetota</taxon>
        <taxon>Actinomycetes</taxon>
        <taxon>Kitasatosporales</taxon>
        <taxon>Streptomycetaceae</taxon>
        <taxon>Streptomyces</taxon>
    </lineage>
</organism>
<dbReference type="EMBL" id="JAELVF020000001">
    <property type="protein sequence ID" value="MBU7598693.1"/>
    <property type="molecule type" value="Genomic_DNA"/>
</dbReference>
<evidence type="ECO:0000256" key="1">
    <source>
        <dbReference type="SAM" id="MobiDB-lite"/>
    </source>
</evidence>
<reference evidence="2" key="1">
    <citation type="submission" date="2021-06" db="EMBL/GenBank/DDBJ databases">
        <title>Sequencing of actinobacteria type strains.</title>
        <authorList>
            <person name="Nguyen G.-S."/>
            <person name="Wentzel A."/>
        </authorList>
    </citation>
    <scope>NUCLEOTIDE SEQUENCE</scope>
    <source>
        <strain evidence="2">P38-E01</strain>
    </source>
</reference>
<evidence type="ECO:0008006" key="4">
    <source>
        <dbReference type="Google" id="ProtNLM"/>
    </source>
</evidence>
<sequence>MNPPLTPLAVLLNPRVQTVRVAREVGAHTLMVGPDLTAPGMNRAAAEADQVLEADWRDHRRLAANLSHLTGVSRVSIFGFEDGTALAAARANWCLRLAGSSPRSVAVLSDPLALREQINSITSTPVRHALCSAAELPRAACQVGFPCSVRPRQSAARTGPSAAEPAVVHGVIEAERLADRLPAGELVVEEYLEGPRVVVEAYSHLGSHTIHDVTPVPGTDGAPGPEGAPGIGRDRRTSGSRGSADRDRLLDPEGPELNRLVSDTLDAADYWAGPSRITAALTARGPRPVAARACPAPDSGLPAVAIAALLELAGPAHRAQAS</sequence>
<accession>A0A949JGW6</accession>
<proteinExistence type="predicted"/>
<gene>
    <name evidence="2" type="ORF">JGS22_013980</name>
</gene>
<feature type="region of interest" description="Disordered" evidence="1">
    <location>
        <begin position="210"/>
        <end position="256"/>
    </location>
</feature>